<gene>
    <name evidence="2" type="primary">LOC125530637</name>
</gene>
<accession>A0A8R7RDQ6</accession>
<keyword evidence="3" id="KW-1185">Reference proteome</keyword>
<reference evidence="1" key="2">
    <citation type="submission" date="2018-03" db="EMBL/GenBank/DDBJ databases">
        <title>The Triticum urartu genome reveals the dynamic nature of wheat genome evolution.</title>
        <authorList>
            <person name="Ling H."/>
            <person name="Ma B."/>
            <person name="Shi X."/>
            <person name="Liu H."/>
            <person name="Dong L."/>
            <person name="Sun H."/>
            <person name="Cao Y."/>
            <person name="Gao Q."/>
            <person name="Zheng S."/>
            <person name="Li Y."/>
            <person name="Yu Y."/>
            <person name="Du H."/>
            <person name="Qi M."/>
            <person name="Li Y."/>
            <person name="Yu H."/>
            <person name="Cui Y."/>
            <person name="Wang N."/>
            <person name="Chen C."/>
            <person name="Wu H."/>
            <person name="Zhao Y."/>
            <person name="Zhang J."/>
            <person name="Li Y."/>
            <person name="Zhou W."/>
            <person name="Zhang B."/>
            <person name="Hu W."/>
            <person name="Eijk M."/>
            <person name="Tang J."/>
            <person name="Witsenboer H."/>
            <person name="Zhao S."/>
            <person name="Li Z."/>
            <person name="Zhang A."/>
            <person name="Wang D."/>
            <person name="Liang C."/>
        </authorList>
    </citation>
    <scope>NUCLEOTIDE SEQUENCE [LARGE SCALE GENOMIC DNA]</scope>
    <source>
        <strain evidence="1">cv. G1812</strain>
    </source>
</reference>
<evidence type="ECO:0000313" key="1">
    <source>
        <dbReference type="EnsemblPlants" id="TuG1812G0700001556.01.T02"/>
    </source>
</evidence>
<dbReference type="Gramene" id="TuG1812G0700001556.01.T02">
    <property type="protein sequence ID" value="TuG1812G0700001556.01.T02"/>
    <property type="gene ID" value="TuG1812G0700001556.01"/>
</dbReference>
<dbReference type="EnsemblPlants" id="TuG1812G0700001556.01.T02">
    <property type="protein sequence ID" value="TuG1812G0700001556.01.T02"/>
    <property type="gene ID" value="TuG1812G0700001556.01"/>
</dbReference>
<reference evidence="2" key="3">
    <citation type="submission" date="2022-06" db="UniProtKB">
        <authorList>
            <consortium name="EnsemblPlants"/>
        </authorList>
    </citation>
    <scope>IDENTIFICATION</scope>
</reference>
<organism evidence="2 3">
    <name type="scientific">Triticum urartu</name>
    <name type="common">Red wild einkorn</name>
    <name type="synonym">Crithodium urartu</name>
    <dbReference type="NCBI Taxonomy" id="4572"/>
    <lineage>
        <taxon>Eukaryota</taxon>
        <taxon>Viridiplantae</taxon>
        <taxon>Streptophyta</taxon>
        <taxon>Embryophyta</taxon>
        <taxon>Tracheophyta</taxon>
        <taxon>Spermatophyta</taxon>
        <taxon>Magnoliopsida</taxon>
        <taxon>Liliopsida</taxon>
        <taxon>Poales</taxon>
        <taxon>Poaceae</taxon>
        <taxon>BOP clade</taxon>
        <taxon>Pooideae</taxon>
        <taxon>Triticodae</taxon>
        <taxon>Triticeae</taxon>
        <taxon>Triticinae</taxon>
        <taxon>Triticum</taxon>
    </lineage>
</organism>
<evidence type="ECO:0000313" key="3">
    <source>
        <dbReference type="Proteomes" id="UP000015106"/>
    </source>
</evidence>
<evidence type="ECO:0000313" key="2">
    <source>
        <dbReference type="EnsemblPlants" id="TuG1812S0002794100.01.T02"/>
    </source>
</evidence>
<reference evidence="3" key="1">
    <citation type="journal article" date="2013" name="Nature">
        <title>Draft genome of the wheat A-genome progenitor Triticum urartu.</title>
        <authorList>
            <person name="Ling H.Q."/>
            <person name="Zhao S."/>
            <person name="Liu D."/>
            <person name="Wang J."/>
            <person name="Sun H."/>
            <person name="Zhang C."/>
            <person name="Fan H."/>
            <person name="Li D."/>
            <person name="Dong L."/>
            <person name="Tao Y."/>
            <person name="Gao C."/>
            <person name="Wu H."/>
            <person name="Li Y."/>
            <person name="Cui Y."/>
            <person name="Guo X."/>
            <person name="Zheng S."/>
            <person name="Wang B."/>
            <person name="Yu K."/>
            <person name="Liang Q."/>
            <person name="Yang W."/>
            <person name="Lou X."/>
            <person name="Chen J."/>
            <person name="Feng M."/>
            <person name="Jian J."/>
            <person name="Zhang X."/>
            <person name="Luo G."/>
            <person name="Jiang Y."/>
            <person name="Liu J."/>
            <person name="Wang Z."/>
            <person name="Sha Y."/>
            <person name="Zhang B."/>
            <person name="Wu H."/>
            <person name="Tang D."/>
            <person name="Shen Q."/>
            <person name="Xue P."/>
            <person name="Zou S."/>
            <person name="Wang X."/>
            <person name="Liu X."/>
            <person name="Wang F."/>
            <person name="Yang Y."/>
            <person name="An X."/>
            <person name="Dong Z."/>
            <person name="Zhang K."/>
            <person name="Zhang X."/>
            <person name="Luo M.C."/>
            <person name="Dvorak J."/>
            <person name="Tong Y."/>
            <person name="Wang J."/>
            <person name="Yang H."/>
            <person name="Li Z."/>
            <person name="Wang D."/>
            <person name="Zhang A."/>
            <person name="Wang J."/>
        </authorList>
    </citation>
    <scope>NUCLEOTIDE SEQUENCE</scope>
    <source>
        <strain evidence="3">cv. G1812</strain>
    </source>
</reference>
<name>A0A8R7RDQ6_TRIUA</name>
<dbReference type="AlphaFoldDB" id="A0A8R7RDQ6"/>
<sequence length="209" mass="23985">MNSYYYYVDKSRPWFWWSGGGWRRFNDGRRYPAVNIIILTADSFDYALGRKQLAEPPQDSSSGSVISIKDMDEWKLHWNKSAPYNKLVLGVCVLRQEFHAVQGHGEAVGETRQAVYRQGRLLQVGRRQLRVFGGALRSGGSVSDVRAIQELQAGGQGRRPQGRRTRAEHRASAKLVLNIFRVKRYNMTFIYASAVRGTCRCMLQNYYVQ</sequence>
<protein>
    <submittedName>
        <fullName evidence="2">Uncharacterized protein</fullName>
    </submittedName>
</protein>
<dbReference type="Proteomes" id="UP000015106">
    <property type="component" value="Chromosome 7"/>
</dbReference>
<proteinExistence type="predicted"/>
<dbReference type="EnsemblPlants" id="TuG1812S0002794100.01.T02">
    <property type="protein sequence ID" value="TuG1812S0002794100.01.T02"/>
    <property type="gene ID" value="TuG1812S0002794100.01"/>
</dbReference>
<dbReference type="Gramene" id="TuG1812S0002794100.01.T02">
    <property type="protein sequence ID" value="TuG1812S0002794100.01.T02"/>
    <property type="gene ID" value="TuG1812S0002794100.01"/>
</dbReference>